<dbReference type="Gene3D" id="2.60.40.10">
    <property type="entry name" value="Immunoglobulins"/>
    <property type="match status" value="1"/>
</dbReference>
<dbReference type="EMBL" id="BSKO01000001">
    <property type="protein sequence ID" value="GLO66132.1"/>
    <property type="molecule type" value="Genomic_DNA"/>
</dbReference>
<feature type="region of interest" description="Disordered" evidence="1">
    <location>
        <begin position="40"/>
        <end position="83"/>
    </location>
</feature>
<dbReference type="Proteomes" id="UP001275436">
    <property type="component" value="Unassembled WGS sequence"/>
</dbReference>
<protein>
    <recommendedName>
        <fullName evidence="2">Fibronectin type-III domain-containing protein</fullName>
    </recommendedName>
</protein>
<dbReference type="InterPro" id="IPR003961">
    <property type="entry name" value="FN3_dom"/>
</dbReference>
<proteinExistence type="predicted"/>
<gene>
    <name evidence="3" type="ORF">MACH08_19160</name>
</gene>
<name>A0ABQ5TNK1_9BACI</name>
<accession>A0ABQ5TNK1</accession>
<dbReference type="InterPro" id="IPR036116">
    <property type="entry name" value="FN3_sf"/>
</dbReference>
<dbReference type="PROSITE" id="PS50853">
    <property type="entry name" value="FN3"/>
    <property type="match status" value="1"/>
</dbReference>
<reference evidence="3 4" key="1">
    <citation type="submission" date="2023-02" db="EMBL/GenBank/DDBJ databases">
        <title>Oceanobacillus kimchii IFOP_LL358 isolated form Alexandrium catenella lab strain.</title>
        <authorList>
            <person name="Gajardo G."/>
            <person name="Ueki S."/>
            <person name="Maruyama F."/>
        </authorList>
    </citation>
    <scope>NUCLEOTIDE SEQUENCE [LARGE SCALE GENOMIC DNA]</scope>
    <source>
        <strain evidence="3 4">IFOP_LL358</strain>
    </source>
</reference>
<evidence type="ECO:0000313" key="3">
    <source>
        <dbReference type="EMBL" id="GLO66132.1"/>
    </source>
</evidence>
<keyword evidence="4" id="KW-1185">Reference proteome</keyword>
<organism evidence="3 4">
    <name type="scientific">Oceanobacillus kimchii</name>
    <dbReference type="NCBI Taxonomy" id="746691"/>
    <lineage>
        <taxon>Bacteria</taxon>
        <taxon>Bacillati</taxon>
        <taxon>Bacillota</taxon>
        <taxon>Bacilli</taxon>
        <taxon>Bacillales</taxon>
        <taxon>Bacillaceae</taxon>
        <taxon>Oceanobacillus</taxon>
    </lineage>
</organism>
<dbReference type="InterPro" id="IPR013783">
    <property type="entry name" value="Ig-like_fold"/>
</dbReference>
<comment type="caution">
    <text evidence="3">The sequence shown here is derived from an EMBL/GenBank/DDBJ whole genome shotgun (WGS) entry which is preliminary data.</text>
</comment>
<evidence type="ECO:0000256" key="1">
    <source>
        <dbReference type="SAM" id="MobiDB-lite"/>
    </source>
</evidence>
<dbReference type="SUPFAM" id="SSF49265">
    <property type="entry name" value="Fibronectin type III"/>
    <property type="match status" value="1"/>
</dbReference>
<dbReference type="RefSeq" id="WP_317958016.1">
    <property type="nucleotide sequence ID" value="NZ_BSKO01000001.1"/>
</dbReference>
<dbReference type="Pfam" id="PF00041">
    <property type="entry name" value="fn3"/>
    <property type="match status" value="1"/>
</dbReference>
<feature type="domain" description="Fibronectin type-III" evidence="2">
    <location>
        <begin position="1"/>
        <end position="60"/>
    </location>
</feature>
<sequence length="83" mass="9143">MATTYNVYRDGGKIASNLTEKLYTDTNLTPNTTYEYQVSAQNETGESELSEAISVTTNDSVPEEPQGLNSTGNTDTEVDLEWQ</sequence>
<evidence type="ECO:0000259" key="2">
    <source>
        <dbReference type="PROSITE" id="PS50853"/>
    </source>
</evidence>
<dbReference type="CDD" id="cd00063">
    <property type="entry name" value="FN3"/>
    <property type="match status" value="1"/>
</dbReference>
<evidence type="ECO:0000313" key="4">
    <source>
        <dbReference type="Proteomes" id="UP001275436"/>
    </source>
</evidence>